<feature type="binding site" evidence="12">
    <location>
        <position position="235"/>
    </location>
    <ligand>
        <name>NADP(+)</name>
        <dbReference type="ChEBI" id="CHEBI:58349"/>
    </ligand>
</feature>
<evidence type="ECO:0000259" key="13">
    <source>
        <dbReference type="Pfam" id="PF00763"/>
    </source>
</evidence>
<keyword evidence="10 12" id="KW-0486">Methionine biosynthesis</keyword>
<evidence type="ECO:0000313" key="16">
    <source>
        <dbReference type="EMBL" id="WMN07497.1"/>
    </source>
</evidence>
<dbReference type="Gene3D" id="3.40.50.720">
    <property type="entry name" value="NAD(P)-binding Rossmann-like Domain"/>
    <property type="match status" value="1"/>
</dbReference>
<evidence type="ECO:0000256" key="11">
    <source>
        <dbReference type="ARBA" id="ARBA00023268"/>
    </source>
</evidence>
<dbReference type="CDD" id="cd01080">
    <property type="entry name" value="NAD_bind_m-THF_DH_Cyclohyd"/>
    <property type="match status" value="1"/>
</dbReference>
<dbReference type="AlphaFoldDB" id="A0AA49GCX2"/>
<dbReference type="Proteomes" id="UP001244443">
    <property type="component" value="Chromosome"/>
</dbReference>
<organism evidence="15">
    <name type="scientific">Marivirga arenosa</name>
    <dbReference type="NCBI Taxonomy" id="3059076"/>
    <lineage>
        <taxon>Bacteria</taxon>
        <taxon>Pseudomonadati</taxon>
        <taxon>Bacteroidota</taxon>
        <taxon>Cytophagia</taxon>
        <taxon>Cytophagales</taxon>
        <taxon>Marivirgaceae</taxon>
        <taxon>Marivirga</taxon>
    </lineage>
</organism>
<keyword evidence="6 12" id="KW-0378">Hydrolase</keyword>
<dbReference type="InterPro" id="IPR020630">
    <property type="entry name" value="THF_DH/CycHdrlase_cat_dom"/>
</dbReference>
<dbReference type="Proteomes" id="UP001232019">
    <property type="component" value="Chromosome"/>
</dbReference>
<dbReference type="SUPFAM" id="SSF51735">
    <property type="entry name" value="NAD(P)-binding Rossmann-fold domains"/>
    <property type="match status" value="1"/>
</dbReference>
<evidence type="ECO:0000256" key="8">
    <source>
        <dbReference type="ARBA" id="ARBA00023002"/>
    </source>
</evidence>
<dbReference type="Pfam" id="PF00763">
    <property type="entry name" value="THF_DHG_CYH"/>
    <property type="match status" value="1"/>
</dbReference>
<dbReference type="HAMAP" id="MF_01576">
    <property type="entry name" value="THF_DHG_CYH"/>
    <property type="match status" value="1"/>
</dbReference>
<evidence type="ECO:0000256" key="1">
    <source>
        <dbReference type="ARBA" id="ARBA00004777"/>
    </source>
</evidence>
<dbReference type="EMBL" id="CP129970">
    <property type="protein sequence ID" value="WMN07497.1"/>
    <property type="molecule type" value="Genomic_DNA"/>
</dbReference>
<dbReference type="EMBL" id="CP129968">
    <property type="protein sequence ID" value="WKK82196.1"/>
    <property type="molecule type" value="Genomic_DNA"/>
</dbReference>
<dbReference type="GO" id="GO:0009086">
    <property type="term" value="P:methionine biosynthetic process"/>
    <property type="evidence" value="ECO:0007669"/>
    <property type="project" value="UniProtKB-KW"/>
</dbReference>
<feature type="domain" description="Tetrahydrofolate dehydrogenase/cyclohydrolase NAD(P)-binding" evidence="14">
    <location>
        <begin position="139"/>
        <end position="291"/>
    </location>
</feature>
<proteinExistence type="inferred from homology"/>
<evidence type="ECO:0000256" key="4">
    <source>
        <dbReference type="ARBA" id="ARBA00022605"/>
    </source>
</evidence>
<gene>
    <name evidence="12" type="primary">folD</name>
    <name evidence="15" type="ORF">QYS47_08780</name>
    <name evidence="16" type="ORF">QYS48_28955</name>
</gene>
<dbReference type="Pfam" id="PF02882">
    <property type="entry name" value="THF_DHG_CYH_C"/>
    <property type="match status" value="1"/>
</dbReference>
<name>A0AA49GCX2_9BACT</name>
<evidence type="ECO:0000259" key="14">
    <source>
        <dbReference type="Pfam" id="PF02882"/>
    </source>
</evidence>
<dbReference type="GO" id="GO:0004477">
    <property type="term" value="F:methenyltetrahydrofolate cyclohydrolase activity"/>
    <property type="evidence" value="ECO:0007669"/>
    <property type="project" value="UniProtKB-UniRule"/>
</dbReference>
<dbReference type="Gene3D" id="3.40.50.10860">
    <property type="entry name" value="Leucine Dehydrogenase, chain A, domain 1"/>
    <property type="match status" value="1"/>
</dbReference>
<dbReference type="SUPFAM" id="SSF53223">
    <property type="entry name" value="Aminoacid dehydrogenase-like, N-terminal domain"/>
    <property type="match status" value="1"/>
</dbReference>
<dbReference type="PRINTS" id="PR00085">
    <property type="entry name" value="THFDHDRGNASE"/>
</dbReference>
<dbReference type="EC" id="1.5.1.5" evidence="12"/>
<keyword evidence="11 12" id="KW-0511">Multifunctional enzyme</keyword>
<keyword evidence="9 12" id="KW-0368">Histidine biosynthesis</keyword>
<keyword evidence="3 12" id="KW-0554">One-carbon metabolism</keyword>
<evidence type="ECO:0000256" key="12">
    <source>
        <dbReference type="HAMAP-Rule" id="MF_01576"/>
    </source>
</evidence>
<comment type="function">
    <text evidence="12">Catalyzes the oxidation of 5,10-methylenetetrahydrofolate to 5,10-methenyltetrahydrofolate and then the hydrolysis of 5,10-methenyltetrahydrofolate to 10-formyltetrahydrofolate.</text>
</comment>
<feature type="domain" description="Tetrahydrofolate dehydrogenase/cyclohydrolase catalytic" evidence="13">
    <location>
        <begin position="5"/>
        <end position="120"/>
    </location>
</feature>
<dbReference type="GO" id="GO:0005829">
    <property type="term" value="C:cytosol"/>
    <property type="evidence" value="ECO:0007669"/>
    <property type="project" value="TreeGrafter"/>
</dbReference>
<feature type="binding site" evidence="12">
    <location>
        <begin position="165"/>
        <end position="167"/>
    </location>
    <ligand>
        <name>NADP(+)</name>
        <dbReference type="ChEBI" id="CHEBI:58349"/>
    </ligand>
</feature>
<evidence type="ECO:0000313" key="15">
    <source>
        <dbReference type="EMBL" id="WKK82196.1"/>
    </source>
</evidence>
<accession>A0AA51N755</accession>
<dbReference type="PANTHER" id="PTHR48099:SF5">
    <property type="entry name" value="C-1-TETRAHYDROFOLATE SYNTHASE, CYTOPLASMIC"/>
    <property type="match status" value="1"/>
</dbReference>
<evidence type="ECO:0000256" key="6">
    <source>
        <dbReference type="ARBA" id="ARBA00022801"/>
    </source>
</evidence>
<evidence type="ECO:0000256" key="3">
    <source>
        <dbReference type="ARBA" id="ARBA00022563"/>
    </source>
</evidence>
<evidence type="ECO:0000256" key="7">
    <source>
        <dbReference type="ARBA" id="ARBA00022857"/>
    </source>
</evidence>
<comment type="pathway">
    <text evidence="1 12">One-carbon metabolism; tetrahydrofolate interconversion.</text>
</comment>
<dbReference type="GO" id="GO:0004488">
    <property type="term" value="F:methylenetetrahydrofolate dehydrogenase (NADP+) activity"/>
    <property type="evidence" value="ECO:0007669"/>
    <property type="project" value="UniProtKB-UniRule"/>
</dbReference>
<evidence type="ECO:0000256" key="5">
    <source>
        <dbReference type="ARBA" id="ARBA00022755"/>
    </source>
</evidence>
<keyword evidence="7 12" id="KW-0521">NADP</keyword>
<dbReference type="RefSeq" id="WP_302127748.1">
    <property type="nucleotide sequence ID" value="NZ_CP129968.2"/>
</dbReference>
<dbReference type="FunFam" id="3.40.50.10860:FF:000005">
    <property type="entry name" value="C-1-tetrahydrofolate synthase, cytoplasmic, putative"/>
    <property type="match status" value="1"/>
</dbReference>
<keyword evidence="17" id="KW-1185">Reference proteome</keyword>
<keyword evidence="5 12" id="KW-0658">Purine biosynthesis</keyword>
<dbReference type="InterPro" id="IPR020631">
    <property type="entry name" value="THF_DH/CycHdrlase_NAD-bd_dom"/>
</dbReference>
<dbReference type="PROSITE" id="PS00766">
    <property type="entry name" value="THF_DHG_CYH_1"/>
    <property type="match status" value="1"/>
</dbReference>
<comment type="similarity">
    <text evidence="12">Belongs to the tetrahydrofolate dehydrogenase/cyclohydrolase family.</text>
</comment>
<dbReference type="InterPro" id="IPR000672">
    <property type="entry name" value="THF_DH/CycHdrlase"/>
</dbReference>
<comment type="catalytic activity">
    <reaction evidence="12">
        <text>(6R)-5,10-methenyltetrahydrofolate + H2O = (6R)-10-formyltetrahydrofolate + H(+)</text>
        <dbReference type="Rhea" id="RHEA:23700"/>
        <dbReference type="ChEBI" id="CHEBI:15377"/>
        <dbReference type="ChEBI" id="CHEBI:15378"/>
        <dbReference type="ChEBI" id="CHEBI:57455"/>
        <dbReference type="ChEBI" id="CHEBI:195366"/>
        <dbReference type="EC" id="3.5.4.9"/>
    </reaction>
</comment>
<dbReference type="FunFam" id="3.40.50.720:FF:000189">
    <property type="entry name" value="Bifunctional protein FolD"/>
    <property type="match status" value="1"/>
</dbReference>
<dbReference type="InterPro" id="IPR046346">
    <property type="entry name" value="Aminoacid_DH-like_N_sf"/>
</dbReference>
<comment type="subunit">
    <text evidence="2 12">Homodimer.</text>
</comment>
<dbReference type="GO" id="GO:0000105">
    <property type="term" value="P:L-histidine biosynthetic process"/>
    <property type="evidence" value="ECO:0007669"/>
    <property type="project" value="UniProtKB-KW"/>
</dbReference>
<dbReference type="GO" id="GO:0006164">
    <property type="term" value="P:purine nucleotide biosynthetic process"/>
    <property type="evidence" value="ECO:0007669"/>
    <property type="project" value="UniProtKB-KW"/>
</dbReference>
<evidence type="ECO:0000256" key="2">
    <source>
        <dbReference type="ARBA" id="ARBA00011738"/>
    </source>
</evidence>
<keyword evidence="8 12" id="KW-0560">Oxidoreductase</keyword>
<protein>
    <recommendedName>
        <fullName evidence="12">Bifunctional protein FolD</fullName>
    </recommendedName>
    <domain>
        <recommendedName>
            <fullName evidence="12">Methylenetetrahydrofolate dehydrogenase</fullName>
            <ecNumber evidence="12">1.5.1.5</ecNumber>
        </recommendedName>
    </domain>
    <domain>
        <recommendedName>
            <fullName evidence="12">Methenyltetrahydrofolate cyclohydrolase</fullName>
            <ecNumber evidence="12">3.5.4.9</ecNumber>
        </recommendedName>
    </domain>
</protein>
<dbReference type="PANTHER" id="PTHR48099">
    <property type="entry name" value="C-1-TETRAHYDROFOLATE SYNTHASE, CYTOPLASMIC-RELATED"/>
    <property type="match status" value="1"/>
</dbReference>
<dbReference type="InterPro" id="IPR036291">
    <property type="entry name" value="NAD(P)-bd_dom_sf"/>
</dbReference>
<keyword evidence="4 12" id="KW-0028">Amino-acid biosynthesis</keyword>
<evidence type="ECO:0000256" key="10">
    <source>
        <dbReference type="ARBA" id="ARBA00023167"/>
    </source>
</evidence>
<sequence length="298" mass="32403">MPIILDGKKISSQIKEELKEKVELLKKEGGKVPHLSAILVGNDGASQTYVEAKVRDCQEIGFESSKLVFDDSISEEELLAEVEKLNNDERVDGFIVQLPLPKHINVDKVLNAINPEKDVDGFHPVNYGRMASNLPAYIPATPFGVMEFLKRYEIPTRGKHCVVVGRSHIVGSPVSILMGSANYPGDATVTLTHRYTENLAQYTKQADILIVAVGKPGLITGDMVKDGVIVIDVGTTRVPDTTKKSGFALKGDVIFEEVSKKASHISPVPGGVGPMTRAGLLMNTWLAAQKEVYGKELV</sequence>
<reference evidence="15 17" key="1">
    <citation type="submission" date="2023-08" db="EMBL/GenBank/DDBJ databases">
        <title>Comparative genomics and taxonomic characterization of three novel marine species of genus Marivirga.</title>
        <authorList>
            <person name="Muhammad N."/>
            <person name="Kim S.-G."/>
        </authorList>
    </citation>
    <scope>NUCLEOTIDE SEQUENCE</scope>
    <source>
        <strain evidence="16 17">ABR2-2</strain>
        <strain evidence="15">BKB1-2</strain>
    </source>
</reference>
<evidence type="ECO:0000313" key="17">
    <source>
        <dbReference type="Proteomes" id="UP001244443"/>
    </source>
</evidence>
<dbReference type="EC" id="3.5.4.9" evidence="12"/>
<comment type="caution">
    <text evidence="12">Lacks conserved residue(s) required for the propagation of feature annotation.</text>
</comment>
<dbReference type="GO" id="GO:0035999">
    <property type="term" value="P:tetrahydrofolate interconversion"/>
    <property type="evidence" value="ECO:0007669"/>
    <property type="project" value="UniProtKB-UniRule"/>
</dbReference>
<dbReference type="KEGG" id="marp:QYS47_08780"/>
<evidence type="ECO:0000256" key="9">
    <source>
        <dbReference type="ARBA" id="ARBA00023102"/>
    </source>
</evidence>
<accession>A0AA49GCX2</accession>
<comment type="catalytic activity">
    <reaction evidence="12">
        <text>(6R)-5,10-methylene-5,6,7,8-tetrahydrofolate + NADP(+) = (6R)-5,10-methenyltetrahydrofolate + NADPH</text>
        <dbReference type="Rhea" id="RHEA:22812"/>
        <dbReference type="ChEBI" id="CHEBI:15636"/>
        <dbReference type="ChEBI" id="CHEBI:57455"/>
        <dbReference type="ChEBI" id="CHEBI:57783"/>
        <dbReference type="ChEBI" id="CHEBI:58349"/>
        <dbReference type="EC" id="1.5.1.5"/>
    </reaction>
</comment>
<dbReference type="InterPro" id="IPR020867">
    <property type="entry name" value="THF_DH/CycHdrlase_CS"/>
</dbReference>